<evidence type="ECO:0000256" key="1">
    <source>
        <dbReference type="ARBA" id="ARBA00006040"/>
    </source>
</evidence>
<evidence type="ECO:0000256" key="7">
    <source>
        <dbReference type="RuleBase" id="RU003435"/>
    </source>
</evidence>
<evidence type="ECO:0000256" key="6">
    <source>
        <dbReference type="ARBA" id="ARBA00023049"/>
    </source>
</evidence>
<dbReference type="PANTHER" id="PTHR11804">
    <property type="entry name" value="PROTEASE M3 THIMET OLIGOPEPTIDASE-RELATED"/>
    <property type="match status" value="1"/>
</dbReference>
<dbReference type="EMBL" id="CP071091">
    <property type="protein sequence ID" value="QSQ18045.1"/>
    <property type="molecule type" value="Genomic_DNA"/>
</dbReference>
<sequence>MRSTFVIVAAFMLAGCLGSSARTSERAGGAHASLVPRAGLLLAATPERFMEACRRDIQEARKAVARLTTSRPEHAAAEELLTTYDDAMALLDDAVGRSAIGANVHPDSAFRAAAERCEQSVERVRTDISLDRRVYDILAALDLRRQDATTRRWVARVLRGFQRAGVDRDAATRERVRELQEELIVLGQEFSRHIHDDVRNLDVPPSALAGLPDDYVRAHPPGADGSVRLATNSADMGPFMTYAQDASTRESLWRLGRRRGHPHNLDTLARMLHARHALATLLGYPNWAAYAAEDKMVRQQQVAANFIEELAAAVSGRMREEYAALLERKRRDVPDATRVEPWEQAWLEERVRAERYRFDSRELRPYFEYSRVKQGVLDLTADLFGLTYRRVTDVPVWHEDVEVWDVYEGTERRGRFYLDMHPRPGKYTHAAQWDLAVGREGKSLPEGVLTCNFPRPGNRPALLQHSEVRAFFHEFGHLLHHLLGGRARWAGLSGTRTEGDFVEAPAQVLEEWSWSAESLQRFARHIDTGAPMPEDLISRMRHADSFGKGLWVRQQLFYAAVSLHLHDNTNPVDTDDSTPLVMELQERYLPFRAVDGTYAHLAFTQLDGDYSALYYSYLWSLVIARDLLTPFEQHGMMDTTTAHRYRDTVLSPGGSKDAADLVRDFLGRGYDFGAYSRWLQGR</sequence>
<name>A0ABX7NGS7_9BACT</name>
<dbReference type="Gene3D" id="1.10.1370.10">
    <property type="entry name" value="Neurolysin, domain 3"/>
    <property type="match status" value="1"/>
</dbReference>
<dbReference type="SUPFAM" id="SSF55486">
    <property type="entry name" value="Metalloproteases ('zincins'), catalytic domain"/>
    <property type="match status" value="1"/>
</dbReference>
<dbReference type="PANTHER" id="PTHR11804:SF84">
    <property type="entry name" value="SACCHAROLYSIN"/>
    <property type="match status" value="1"/>
</dbReference>
<keyword evidence="2 7" id="KW-0645">Protease</keyword>
<protein>
    <submittedName>
        <fullName evidence="10">Zn-dependent oligopeptidase</fullName>
    </submittedName>
</protein>
<dbReference type="Pfam" id="PF01432">
    <property type="entry name" value="Peptidase_M3"/>
    <property type="match status" value="1"/>
</dbReference>
<organism evidence="10 11">
    <name type="scientific">Myxococcus landrumensis</name>
    <dbReference type="NCBI Taxonomy" id="2813577"/>
    <lineage>
        <taxon>Bacteria</taxon>
        <taxon>Pseudomonadati</taxon>
        <taxon>Myxococcota</taxon>
        <taxon>Myxococcia</taxon>
        <taxon>Myxococcales</taxon>
        <taxon>Cystobacterineae</taxon>
        <taxon>Myxococcaceae</taxon>
        <taxon>Myxococcus</taxon>
    </lineage>
</organism>
<keyword evidence="5 7" id="KW-0862">Zinc</keyword>
<dbReference type="CDD" id="cd06455">
    <property type="entry name" value="M3A_TOP"/>
    <property type="match status" value="1"/>
</dbReference>
<evidence type="ECO:0000256" key="4">
    <source>
        <dbReference type="ARBA" id="ARBA00022801"/>
    </source>
</evidence>
<keyword evidence="8" id="KW-0732">Signal</keyword>
<feature type="signal peptide" evidence="8">
    <location>
        <begin position="1"/>
        <end position="21"/>
    </location>
</feature>
<accession>A0ABX7NGS7</accession>
<evidence type="ECO:0000256" key="8">
    <source>
        <dbReference type="SAM" id="SignalP"/>
    </source>
</evidence>
<dbReference type="PROSITE" id="PS51257">
    <property type="entry name" value="PROKAR_LIPOPROTEIN"/>
    <property type="match status" value="1"/>
</dbReference>
<keyword evidence="4 7" id="KW-0378">Hydrolase</keyword>
<dbReference type="InterPro" id="IPR001567">
    <property type="entry name" value="Pept_M3A_M3B_dom"/>
</dbReference>
<reference evidence="10 11" key="1">
    <citation type="submission" date="2021-02" db="EMBL/GenBank/DDBJ databases">
        <title>De Novo genome assembly of isolated myxobacteria.</title>
        <authorList>
            <person name="Stevens D.C."/>
        </authorList>
    </citation>
    <scope>NUCLEOTIDE SEQUENCE [LARGE SCALE GENOMIC DNA]</scope>
    <source>
        <strain evidence="10 11">SCHIC003</strain>
    </source>
</reference>
<evidence type="ECO:0000313" key="10">
    <source>
        <dbReference type="EMBL" id="QSQ18045.1"/>
    </source>
</evidence>
<dbReference type="InterPro" id="IPR024079">
    <property type="entry name" value="MetalloPept_cat_dom_sf"/>
</dbReference>
<keyword evidence="11" id="KW-1185">Reference proteome</keyword>
<dbReference type="InterPro" id="IPR024077">
    <property type="entry name" value="Neurolysin/TOP_dom2"/>
</dbReference>
<feature type="domain" description="Peptidase M3A/M3B catalytic" evidence="9">
    <location>
        <begin position="239"/>
        <end position="668"/>
    </location>
</feature>
<comment type="cofactor">
    <cofactor evidence="7">
        <name>Zn(2+)</name>
        <dbReference type="ChEBI" id="CHEBI:29105"/>
    </cofactor>
    <text evidence="7">Binds 1 zinc ion.</text>
</comment>
<evidence type="ECO:0000259" key="9">
    <source>
        <dbReference type="Pfam" id="PF01432"/>
    </source>
</evidence>
<dbReference type="InterPro" id="IPR045090">
    <property type="entry name" value="Pept_M3A_M3B"/>
</dbReference>
<evidence type="ECO:0000256" key="5">
    <source>
        <dbReference type="ARBA" id="ARBA00022833"/>
    </source>
</evidence>
<evidence type="ECO:0000256" key="3">
    <source>
        <dbReference type="ARBA" id="ARBA00022723"/>
    </source>
</evidence>
<keyword evidence="3 7" id="KW-0479">Metal-binding</keyword>
<gene>
    <name evidence="10" type="ORF">JY572_19365</name>
</gene>
<evidence type="ECO:0000313" key="11">
    <source>
        <dbReference type="Proteomes" id="UP000663090"/>
    </source>
</evidence>
<comment type="similarity">
    <text evidence="1 7">Belongs to the peptidase M3 family.</text>
</comment>
<feature type="chain" id="PRO_5047034586" evidence="8">
    <location>
        <begin position="22"/>
        <end position="682"/>
    </location>
</feature>
<keyword evidence="6 7" id="KW-0482">Metalloprotease</keyword>
<evidence type="ECO:0000256" key="2">
    <source>
        <dbReference type="ARBA" id="ARBA00022670"/>
    </source>
</evidence>
<proteinExistence type="inferred from homology"/>
<dbReference type="Proteomes" id="UP000663090">
    <property type="component" value="Chromosome"/>
</dbReference>
<dbReference type="Gene3D" id="3.40.390.10">
    <property type="entry name" value="Collagenase (Catalytic Domain)"/>
    <property type="match status" value="1"/>
</dbReference>